<gene>
    <name evidence="1" type="ORF">CEN46_10295</name>
</gene>
<name>A0A2N6LHB5_9CYAN</name>
<dbReference type="AlphaFoldDB" id="A0A2N6LHB5"/>
<dbReference type="SUPFAM" id="SSF56935">
    <property type="entry name" value="Porins"/>
    <property type="match status" value="1"/>
</dbReference>
<dbReference type="InterPro" id="IPR023614">
    <property type="entry name" value="Porin_dom_sf"/>
</dbReference>
<dbReference type="Proteomes" id="UP000235081">
    <property type="component" value="Unassembled WGS sequence"/>
</dbReference>
<dbReference type="EMBL" id="NMQE01000284">
    <property type="protein sequence ID" value="PMB23450.1"/>
    <property type="molecule type" value="Genomic_DNA"/>
</dbReference>
<organism evidence="1 2">
    <name type="scientific">Fischerella thermalis CCMEE 5318</name>
    <dbReference type="NCBI Taxonomy" id="2019666"/>
    <lineage>
        <taxon>Bacteria</taxon>
        <taxon>Bacillati</taxon>
        <taxon>Cyanobacteriota</taxon>
        <taxon>Cyanophyceae</taxon>
        <taxon>Nostocales</taxon>
        <taxon>Hapalosiphonaceae</taxon>
        <taxon>Fischerella</taxon>
    </lineage>
</organism>
<dbReference type="Gene3D" id="2.40.160.10">
    <property type="entry name" value="Porin"/>
    <property type="match status" value="1"/>
</dbReference>
<accession>A0A2N6LHB5</accession>
<reference evidence="1 2" key="1">
    <citation type="submission" date="2017-07" db="EMBL/GenBank/DDBJ databases">
        <title>Genomes of Fischerella (Mastigocladus) sp. strains.</title>
        <authorList>
            <person name="Miller S.R."/>
        </authorList>
    </citation>
    <scope>NUCLEOTIDE SEQUENCE [LARGE SCALE GENOMIC DNA]</scope>
    <source>
        <strain evidence="1 2">CCMEE 5318</strain>
    </source>
</reference>
<evidence type="ECO:0000313" key="1">
    <source>
        <dbReference type="EMBL" id="PMB23450.1"/>
    </source>
</evidence>
<comment type="caution">
    <text evidence="1">The sequence shown here is derived from an EMBL/GenBank/DDBJ whole genome shotgun (WGS) entry which is preliminary data.</text>
</comment>
<evidence type="ECO:0008006" key="3">
    <source>
        <dbReference type="Google" id="ProtNLM"/>
    </source>
</evidence>
<sequence length="266" mass="29290">EYTDNPKFQASARFEHRSSGRGSNTVITAGATGKISPALTALVRYQQANSANQKLTGLGDTANLKVGLAYRDPQNDKFNALLRYEYRKNPAVIPDTVLLGSGTGSEDHTFAVEAIYAPNWQWEFYGKYALRDSTSYLAEDLVGTSTVNLGQLRATYRLGYSWDLVGEARLISQNNYTETGFVVEAGYYLTPNLRLSAGYVFGKVDDRDFSGTRSAGGPYLGLTVKLNELFDGFGLQKVPPRQQQKSTKTLVEKLKKATLGVQRGEI</sequence>
<proteinExistence type="predicted"/>
<evidence type="ECO:0000313" key="2">
    <source>
        <dbReference type="Proteomes" id="UP000235081"/>
    </source>
</evidence>
<protein>
    <recommendedName>
        <fullName evidence="3">Porin</fullName>
    </recommendedName>
</protein>
<feature type="non-terminal residue" evidence="1">
    <location>
        <position position="1"/>
    </location>
</feature>